<evidence type="ECO:0000259" key="1">
    <source>
        <dbReference type="PROSITE" id="PS51118"/>
    </source>
</evidence>
<dbReference type="InterPro" id="IPR036390">
    <property type="entry name" value="WH_DNA-bd_sf"/>
</dbReference>
<accession>A0A9D1ZWF8</accession>
<dbReference type="Gene3D" id="1.10.10.10">
    <property type="entry name" value="Winged helix-like DNA-binding domain superfamily/Winged helix DNA-binding domain"/>
    <property type="match status" value="1"/>
</dbReference>
<comment type="caution">
    <text evidence="2">The sequence shown here is derived from an EMBL/GenBank/DDBJ whole genome shotgun (WGS) entry which is preliminary data.</text>
</comment>
<dbReference type="InterPro" id="IPR002577">
    <property type="entry name" value="HTH_HxlR"/>
</dbReference>
<name>A0A9D1ZWF8_9FIRM</name>
<organism evidence="2 3">
    <name type="scientific">Candidatus Borkfalkia excrementigallinarum</name>
    <dbReference type="NCBI Taxonomy" id="2838506"/>
    <lineage>
        <taxon>Bacteria</taxon>
        <taxon>Bacillati</taxon>
        <taxon>Bacillota</taxon>
        <taxon>Clostridia</taxon>
        <taxon>Christensenellales</taxon>
        <taxon>Christensenellaceae</taxon>
        <taxon>Candidatus Borkfalkia</taxon>
    </lineage>
</organism>
<dbReference type="SUPFAM" id="SSF46785">
    <property type="entry name" value="Winged helix' DNA-binding domain"/>
    <property type="match status" value="1"/>
</dbReference>
<feature type="domain" description="HTH hxlR-type" evidence="1">
    <location>
        <begin position="1"/>
        <end position="37"/>
    </location>
</feature>
<gene>
    <name evidence="2" type="ORF">H9729_07170</name>
</gene>
<proteinExistence type="predicted"/>
<dbReference type="EMBL" id="DXCQ01000066">
    <property type="protein sequence ID" value="HIY97452.1"/>
    <property type="molecule type" value="Genomic_DNA"/>
</dbReference>
<protein>
    <submittedName>
        <fullName evidence="2">Winged helix-turn-helix transcriptional regulator</fullName>
    </submittedName>
</protein>
<reference evidence="2" key="2">
    <citation type="submission" date="2021-04" db="EMBL/GenBank/DDBJ databases">
        <authorList>
            <person name="Gilroy R."/>
        </authorList>
    </citation>
    <scope>NUCLEOTIDE SEQUENCE</scope>
    <source>
        <strain evidence="2">1345</strain>
    </source>
</reference>
<evidence type="ECO:0000313" key="3">
    <source>
        <dbReference type="Proteomes" id="UP000886750"/>
    </source>
</evidence>
<sequence length="37" mass="4242">MPYFPPRVVYSLSEIGNSLRPIIAAMQEWGTEYKALL</sequence>
<dbReference type="Proteomes" id="UP000886750">
    <property type="component" value="Unassembled WGS sequence"/>
</dbReference>
<dbReference type="PROSITE" id="PS51118">
    <property type="entry name" value="HTH_HXLR"/>
    <property type="match status" value="1"/>
</dbReference>
<evidence type="ECO:0000313" key="2">
    <source>
        <dbReference type="EMBL" id="HIY97452.1"/>
    </source>
</evidence>
<dbReference type="InterPro" id="IPR036388">
    <property type="entry name" value="WH-like_DNA-bd_sf"/>
</dbReference>
<dbReference type="AlphaFoldDB" id="A0A9D1ZWF8"/>
<reference evidence="2" key="1">
    <citation type="journal article" date="2021" name="PeerJ">
        <title>Extensive microbial diversity within the chicken gut microbiome revealed by metagenomics and culture.</title>
        <authorList>
            <person name="Gilroy R."/>
            <person name="Ravi A."/>
            <person name="Getino M."/>
            <person name="Pursley I."/>
            <person name="Horton D.L."/>
            <person name="Alikhan N.F."/>
            <person name="Baker D."/>
            <person name="Gharbi K."/>
            <person name="Hall N."/>
            <person name="Watson M."/>
            <person name="Adriaenssens E.M."/>
            <person name="Foster-Nyarko E."/>
            <person name="Jarju S."/>
            <person name="Secka A."/>
            <person name="Antonio M."/>
            <person name="Oren A."/>
            <person name="Chaudhuri R.R."/>
            <person name="La Ragione R."/>
            <person name="Hildebrand F."/>
            <person name="Pallen M.J."/>
        </authorList>
    </citation>
    <scope>NUCLEOTIDE SEQUENCE</scope>
    <source>
        <strain evidence="2">1345</strain>
    </source>
</reference>
<dbReference type="Pfam" id="PF01638">
    <property type="entry name" value="HxlR"/>
    <property type="match status" value="1"/>
</dbReference>